<protein>
    <recommendedName>
        <fullName evidence="3 9">Guanylate kinase</fullName>
        <ecNumber evidence="2 9">2.7.4.8</ecNumber>
    </recommendedName>
    <alternativeName>
        <fullName evidence="8 9">GMP kinase</fullName>
    </alternativeName>
</protein>
<dbReference type="PROSITE" id="PS50052">
    <property type="entry name" value="GUANYLATE_KINASE_2"/>
    <property type="match status" value="1"/>
</dbReference>
<keyword evidence="12" id="KW-1185">Reference proteome</keyword>
<feature type="binding site" evidence="9">
    <location>
        <begin position="13"/>
        <end position="20"/>
    </location>
    <ligand>
        <name>ATP</name>
        <dbReference type="ChEBI" id="CHEBI:30616"/>
    </ligand>
</feature>
<dbReference type="SUPFAM" id="SSF52540">
    <property type="entry name" value="P-loop containing nucleoside triphosphate hydrolases"/>
    <property type="match status" value="1"/>
</dbReference>
<dbReference type="CDD" id="cd00071">
    <property type="entry name" value="GMPK"/>
    <property type="match status" value="1"/>
</dbReference>
<comment type="subcellular location">
    <subcellularLocation>
        <location evidence="9">Cytoplasm</location>
    </subcellularLocation>
</comment>
<dbReference type="InterPro" id="IPR017665">
    <property type="entry name" value="Guanylate_kinase"/>
</dbReference>
<keyword evidence="6 9" id="KW-0418">Kinase</keyword>
<organism evidence="11 12">
    <name type="scientific">Orrella marina</name>
    <dbReference type="NCBI Taxonomy" id="2163011"/>
    <lineage>
        <taxon>Bacteria</taxon>
        <taxon>Pseudomonadati</taxon>
        <taxon>Pseudomonadota</taxon>
        <taxon>Betaproteobacteria</taxon>
        <taxon>Burkholderiales</taxon>
        <taxon>Alcaligenaceae</taxon>
        <taxon>Orrella</taxon>
    </lineage>
</organism>
<evidence type="ECO:0000256" key="7">
    <source>
        <dbReference type="ARBA" id="ARBA00022840"/>
    </source>
</evidence>
<evidence type="ECO:0000256" key="2">
    <source>
        <dbReference type="ARBA" id="ARBA00012961"/>
    </source>
</evidence>
<dbReference type="PROSITE" id="PS00856">
    <property type="entry name" value="GUANYLATE_KINASE_1"/>
    <property type="match status" value="1"/>
</dbReference>
<dbReference type="AlphaFoldDB" id="A0A2R4XPG1"/>
<accession>A0A2R4XPG1</accession>
<dbReference type="NCBIfam" id="TIGR03263">
    <property type="entry name" value="guanyl_kin"/>
    <property type="match status" value="1"/>
</dbReference>
<dbReference type="GO" id="GO:0004385">
    <property type="term" value="F:GMP kinase activity"/>
    <property type="evidence" value="ECO:0007669"/>
    <property type="project" value="UniProtKB-UniRule"/>
</dbReference>
<keyword evidence="7 9" id="KW-0067">ATP-binding</keyword>
<comment type="similarity">
    <text evidence="1 9">Belongs to the guanylate kinase family.</text>
</comment>
<comment type="catalytic activity">
    <reaction evidence="9">
        <text>GMP + ATP = GDP + ADP</text>
        <dbReference type="Rhea" id="RHEA:20780"/>
        <dbReference type="ChEBI" id="CHEBI:30616"/>
        <dbReference type="ChEBI" id="CHEBI:58115"/>
        <dbReference type="ChEBI" id="CHEBI:58189"/>
        <dbReference type="ChEBI" id="CHEBI:456216"/>
        <dbReference type="EC" id="2.7.4.8"/>
    </reaction>
</comment>
<gene>
    <name evidence="9" type="primary">gmk</name>
    <name evidence="11" type="ORF">DBV39_05675</name>
</gene>
<dbReference type="InterPro" id="IPR027417">
    <property type="entry name" value="P-loop_NTPase"/>
</dbReference>
<dbReference type="EC" id="2.7.4.8" evidence="2 9"/>
<dbReference type="InterPro" id="IPR008145">
    <property type="entry name" value="GK/Ca_channel_bsu"/>
</dbReference>
<evidence type="ECO:0000256" key="9">
    <source>
        <dbReference type="HAMAP-Rule" id="MF_00328"/>
    </source>
</evidence>
<evidence type="ECO:0000256" key="4">
    <source>
        <dbReference type="ARBA" id="ARBA00022679"/>
    </source>
</evidence>
<dbReference type="SMART" id="SM00072">
    <property type="entry name" value="GuKc"/>
    <property type="match status" value="1"/>
</dbReference>
<evidence type="ECO:0000256" key="8">
    <source>
        <dbReference type="ARBA" id="ARBA00030128"/>
    </source>
</evidence>
<evidence type="ECO:0000256" key="6">
    <source>
        <dbReference type="ARBA" id="ARBA00022777"/>
    </source>
</evidence>
<evidence type="ECO:0000313" key="12">
    <source>
        <dbReference type="Proteomes" id="UP000244571"/>
    </source>
</evidence>
<dbReference type="Gene3D" id="3.40.50.300">
    <property type="entry name" value="P-loop containing nucleotide triphosphate hydrolases"/>
    <property type="match status" value="2"/>
</dbReference>
<dbReference type="GO" id="GO:0005829">
    <property type="term" value="C:cytosol"/>
    <property type="evidence" value="ECO:0007669"/>
    <property type="project" value="TreeGrafter"/>
</dbReference>
<dbReference type="InterPro" id="IPR008144">
    <property type="entry name" value="Guanylate_kin-like_dom"/>
</dbReference>
<evidence type="ECO:0000259" key="10">
    <source>
        <dbReference type="PROSITE" id="PS50052"/>
    </source>
</evidence>
<dbReference type="KEGG" id="boz:DBV39_05675"/>
<dbReference type="Gene3D" id="3.30.63.10">
    <property type="entry name" value="Guanylate Kinase phosphate binding domain"/>
    <property type="match status" value="1"/>
</dbReference>
<comment type="function">
    <text evidence="9">Essential for recycling GMP and indirectly, cGMP.</text>
</comment>
<keyword evidence="4 9" id="KW-0808">Transferase</keyword>
<dbReference type="RefSeq" id="WP_108623121.1">
    <property type="nucleotide sequence ID" value="NZ_CP028901.1"/>
</dbReference>
<dbReference type="PANTHER" id="PTHR23117:SF13">
    <property type="entry name" value="GUANYLATE KINASE"/>
    <property type="match status" value="1"/>
</dbReference>
<dbReference type="EMBL" id="CP028901">
    <property type="protein sequence ID" value="AWB35665.1"/>
    <property type="molecule type" value="Genomic_DNA"/>
</dbReference>
<keyword evidence="5 9" id="KW-0547">Nucleotide-binding</keyword>
<feature type="domain" description="Guanylate kinase-like" evidence="10">
    <location>
        <begin position="6"/>
        <end position="184"/>
    </location>
</feature>
<dbReference type="FunFam" id="3.30.63.10:FF:000002">
    <property type="entry name" value="Guanylate kinase 1"/>
    <property type="match status" value="1"/>
</dbReference>
<sequence>MSTSAGNIFLVTAPSGAGKSSLVNALLERDPGLQLSVSCTTRPPRDGEVDGKDYWFVSRERFIEMRDQSDLLEWAEVHDNFYGTPKGPLADALANGRDVILEIDWQGARQVRRMLGPVTGIFILPPSMEVLEQRLKARGKDSQEIIGRRVAAASSEISHASEFEYIIINQDFSVALNQLEHIVAASRLRFPRQAKVNPALFTSFGLS</sequence>
<proteinExistence type="inferred from homology"/>
<evidence type="ECO:0000256" key="1">
    <source>
        <dbReference type="ARBA" id="ARBA00005790"/>
    </source>
</evidence>
<dbReference type="InterPro" id="IPR020590">
    <property type="entry name" value="Guanylate_kinase_CS"/>
</dbReference>
<evidence type="ECO:0000256" key="3">
    <source>
        <dbReference type="ARBA" id="ARBA00016296"/>
    </source>
</evidence>
<evidence type="ECO:0000313" key="11">
    <source>
        <dbReference type="EMBL" id="AWB35665.1"/>
    </source>
</evidence>
<dbReference type="OrthoDB" id="9808150at2"/>
<dbReference type="Proteomes" id="UP000244571">
    <property type="component" value="Chromosome"/>
</dbReference>
<dbReference type="PANTHER" id="PTHR23117">
    <property type="entry name" value="GUANYLATE KINASE-RELATED"/>
    <property type="match status" value="1"/>
</dbReference>
<dbReference type="HAMAP" id="MF_00328">
    <property type="entry name" value="Guanylate_kinase"/>
    <property type="match status" value="1"/>
</dbReference>
<name>A0A2R4XPG1_9BURK</name>
<dbReference type="Pfam" id="PF00625">
    <property type="entry name" value="Guanylate_kin"/>
    <property type="match status" value="1"/>
</dbReference>
<reference evidence="11 12" key="1">
    <citation type="submission" date="2018-04" db="EMBL/GenBank/DDBJ databases">
        <title>Bordetella sp. HZ20 isolated from seawater.</title>
        <authorList>
            <person name="Sun C."/>
        </authorList>
    </citation>
    <scope>NUCLEOTIDE SEQUENCE [LARGE SCALE GENOMIC DNA]</scope>
    <source>
        <strain evidence="11 12">HZ20</strain>
    </source>
</reference>
<keyword evidence="9" id="KW-0963">Cytoplasm</keyword>
<dbReference type="GO" id="GO:0005524">
    <property type="term" value="F:ATP binding"/>
    <property type="evidence" value="ECO:0007669"/>
    <property type="project" value="UniProtKB-UniRule"/>
</dbReference>
<evidence type="ECO:0000256" key="5">
    <source>
        <dbReference type="ARBA" id="ARBA00022741"/>
    </source>
</evidence>